<protein>
    <submittedName>
        <fullName evidence="1">Uncharacterized protein</fullName>
    </submittedName>
</protein>
<dbReference type="EnsemblPlants" id="AVESA.00010b.r2.3DG0563940.1">
    <property type="protein sequence ID" value="AVESA.00010b.r2.3DG0563940.1.CDS"/>
    <property type="gene ID" value="AVESA.00010b.r2.3DG0563940"/>
</dbReference>
<reference evidence="1" key="2">
    <citation type="submission" date="2025-09" db="UniProtKB">
        <authorList>
            <consortium name="EnsemblPlants"/>
        </authorList>
    </citation>
    <scope>IDENTIFICATION</scope>
</reference>
<organism evidence="1 2">
    <name type="scientific">Avena sativa</name>
    <name type="common">Oat</name>
    <dbReference type="NCBI Taxonomy" id="4498"/>
    <lineage>
        <taxon>Eukaryota</taxon>
        <taxon>Viridiplantae</taxon>
        <taxon>Streptophyta</taxon>
        <taxon>Embryophyta</taxon>
        <taxon>Tracheophyta</taxon>
        <taxon>Spermatophyta</taxon>
        <taxon>Magnoliopsida</taxon>
        <taxon>Liliopsida</taxon>
        <taxon>Poales</taxon>
        <taxon>Poaceae</taxon>
        <taxon>BOP clade</taxon>
        <taxon>Pooideae</taxon>
        <taxon>Poodae</taxon>
        <taxon>Poeae</taxon>
        <taxon>Poeae Chloroplast Group 1 (Aveneae type)</taxon>
        <taxon>Aveninae</taxon>
        <taxon>Avena</taxon>
    </lineage>
</organism>
<sequence>MDLILPFKIGDHAEARSFVPGYKGAWFRSKIEEMRVTESGHLEYYLEYIDYTKEAKEWVGVFGKGLNPECQNDKSSLSCQIMLRPPFPQWYRGVQVPEHFSKSELIASVCDTWKVGDWVEWLYEDCYWTAQIIRVVTKDEVKVSLLKPPMGEGGKYLAKLKDLRPALDWSIIKGWTVPRSQARGRCWYAAHLIHPNSDIEESNTDDEEALGSPIKTHSSDANGVSKITNRTDTVMTPMEKMRPTSTDKSLDPSQLGTHSSSKRKLTPSELAQPQPPDTIKHTMAEPNRPSNGTGARRYPLRARKILKSASVQKK</sequence>
<dbReference type="Proteomes" id="UP001732700">
    <property type="component" value="Chromosome 3D"/>
</dbReference>
<keyword evidence="2" id="KW-1185">Reference proteome</keyword>
<reference evidence="1" key="1">
    <citation type="submission" date="2021-05" db="EMBL/GenBank/DDBJ databases">
        <authorList>
            <person name="Scholz U."/>
            <person name="Mascher M."/>
            <person name="Fiebig A."/>
        </authorList>
    </citation>
    <scope>NUCLEOTIDE SEQUENCE [LARGE SCALE GENOMIC DNA]</scope>
</reference>
<evidence type="ECO:0000313" key="2">
    <source>
        <dbReference type="Proteomes" id="UP001732700"/>
    </source>
</evidence>
<name>A0ACD5W667_AVESA</name>
<evidence type="ECO:0000313" key="1">
    <source>
        <dbReference type="EnsemblPlants" id="AVESA.00010b.r2.3DG0563940.1.CDS"/>
    </source>
</evidence>
<proteinExistence type="predicted"/>
<accession>A0ACD5W667</accession>